<keyword evidence="2" id="KW-1185">Reference proteome</keyword>
<evidence type="ECO:0008006" key="3">
    <source>
        <dbReference type="Google" id="ProtNLM"/>
    </source>
</evidence>
<gene>
    <name evidence="1" type="ORF">ACFO0K_13590</name>
</gene>
<dbReference type="EMBL" id="JBHSEN010000002">
    <property type="protein sequence ID" value="MFC4430704.1"/>
    <property type="molecule type" value="Genomic_DNA"/>
</dbReference>
<accession>A0ABV8XYM4</accession>
<protein>
    <recommendedName>
        <fullName evidence="3">RNHCP domain-containing protein</fullName>
    </recommendedName>
</protein>
<reference evidence="2" key="1">
    <citation type="journal article" date="2019" name="Int. J. Syst. Evol. Microbiol.">
        <title>The Global Catalogue of Microorganisms (GCM) 10K type strain sequencing project: providing services to taxonomists for standard genome sequencing and annotation.</title>
        <authorList>
            <consortium name="The Broad Institute Genomics Platform"/>
            <consortium name="The Broad Institute Genome Sequencing Center for Infectious Disease"/>
            <person name="Wu L."/>
            <person name="Ma J."/>
        </authorList>
    </citation>
    <scope>NUCLEOTIDE SEQUENCE [LARGE SCALE GENOMIC DNA]</scope>
    <source>
        <strain evidence="2">CGMCC 1.12125</strain>
    </source>
</reference>
<dbReference type="RefSeq" id="WP_344226006.1">
    <property type="nucleotide sequence ID" value="NZ_BAAALH010000001.1"/>
</dbReference>
<evidence type="ECO:0000313" key="1">
    <source>
        <dbReference type="EMBL" id="MFC4430704.1"/>
    </source>
</evidence>
<proteinExistence type="predicted"/>
<comment type="caution">
    <text evidence="1">The sequence shown here is derived from an EMBL/GenBank/DDBJ whole genome shotgun (WGS) entry which is preliminary data.</text>
</comment>
<sequence length="76" mass="8169">MTSPHTLPLPLQEDLTTRHEHGWRVESRHLTSDGLVLYVRCAGCGALRVDAQGHQGLPPTALSHEVGVSPPAWPAG</sequence>
<dbReference type="Proteomes" id="UP001595965">
    <property type="component" value="Unassembled WGS sequence"/>
</dbReference>
<evidence type="ECO:0000313" key="2">
    <source>
        <dbReference type="Proteomes" id="UP001595965"/>
    </source>
</evidence>
<name>A0ABV8XYM4_9MICC</name>
<organism evidence="1 2">
    <name type="scientific">Citricoccus alkalitolerans</name>
    <dbReference type="NCBI Taxonomy" id="246603"/>
    <lineage>
        <taxon>Bacteria</taxon>
        <taxon>Bacillati</taxon>
        <taxon>Actinomycetota</taxon>
        <taxon>Actinomycetes</taxon>
        <taxon>Micrococcales</taxon>
        <taxon>Micrococcaceae</taxon>
        <taxon>Citricoccus</taxon>
    </lineage>
</organism>